<evidence type="ECO:0000313" key="3">
    <source>
        <dbReference type="EMBL" id="USR41452.1"/>
    </source>
</evidence>
<proteinExistence type="predicted"/>
<feature type="signal peptide" evidence="2">
    <location>
        <begin position="1"/>
        <end position="21"/>
    </location>
</feature>
<keyword evidence="4" id="KW-1185">Reference proteome</keyword>
<feature type="region of interest" description="Disordered" evidence="1">
    <location>
        <begin position="17"/>
        <end position="103"/>
    </location>
</feature>
<dbReference type="EMBL" id="CP099397">
    <property type="protein sequence ID" value="USR41452.1"/>
    <property type="molecule type" value="Genomic_DNA"/>
</dbReference>
<evidence type="ECO:0000256" key="2">
    <source>
        <dbReference type="SAM" id="SignalP"/>
    </source>
</evidence>
<keyword evidence="2" id="KW-0732">Signal</keyword>
<protein>
    <submittedName>
        <fullName evidence="3">Uncharacterized protein</fullName>
    </submittedName>
</protein>
<dbReference type="GeneID" id="300081007"/>
<evidence type="ECO:0000313" key="4">
    <source>
        <dbReference type="Proteomes" id="UP001054897"/>
    </source>
</evidence>
<feature type="compositionally biased region" description="Pro residues" evidence="1">
    <location>
        <begin position="56"/>
        <end position="65"/>
    </location>
</feature>
<organism evidence="3 4">
    <name type="scientific">Ectopseudomonas hydrolytica</name>
    <dbReference type="NCBI Taxonomy" id="2493633"/>
    <lineage>
        <taxon>Bacteria</taxon>
        <taxon>Pseudomonadati</taxon>
        <taxon>Pseudomonadota</taxon>
        <taxon>Gammaproteobacteria</taxon>
        <taxon>Pseudomonadales</taxon>
        <taxon>Pseudomonadaceae</taxon>
        <taxon>Ectopseudomonas</taxon>
    </lineage>
</organism>
<sequence>MRIPVLAALMLAVSAGTLSWAQEPIRTPVAPAPGAPGTSTPQPYGQPSTTPIRPQGSPPLLPPPQGQSMPGSVPRTNSDQSIPQLDQQLRRNSQGLEGQRQQN</sequence>
<reference evidence="3" key="1">
    <citation type="submission" date="2022-06" db="EMBL/GenBank/DDBJ databases">
        <title>Complete genome of Pseudomonas hydrolytica DSWY01T.</title>
        <authorList>
            <person name="Jung J."/>
            <person name="Jeon C.O."/>
        </authorList>
    </citation>
    <scope>NUCLEOTIDE SEQUENCE</scope>
    <source>
        <strain evidence="3">DSWY01</strain>
    </source>
</reference>
<gene>
    <name evidence="3" type="ORF">L1F06_008510</name>
</gene>
<feature type="compositionally biased region" description="Polar residues" evidence="1">
    <location>
        <begin position="75"/>
        <end position="103"/>
    </location>
</feature>
<name>A0ABY5AC19_9GAMM</name>
<dbReference type="Proteomes" id="UP001054897">
    <property type="component" value="Chromosome"/>
</dbReference>
<dbReference type="RefSeq" id="WP_129483057.1">
    <property type="nucleotide sequence ID" value="NZ_CP099397.1"/>
</dbReference>
<accession>A0ABY5AC19</accession>
<evidence type="ECO:0000256" key="1">
    <source>
        <dbReference type="SAM" id="MobiDB-lite"/>
    </source>
</evidence>
<feature type="chain" id="PRO_5046840117" evidence="2">
    <location>
        <begin position="22"/>
        <end position="103"/>
    </location>
</feature>